<protein>
    <submittedName>
        <fullName evidence="2">Uncharacterized protein</fullName>
    </submittedName>
</protein>
<keyword evidence="1" id="KW-0732">Signal</keyword>
<evidence type="ECO:0000313" key="2">
    <source>
        <dbReference type="EMBL" id="EGC39914.1"/>
    </source>
</evidence>
<dbReference type="VEuPathDB" id="AmoebaDB:DICPUDRAFT_147258"/>
<accession>F0Z821</accession>
<dbReference type="InParanoid" id="F0Z821"/>
<dbReference type="SUPFAM" id="SSF82171">
    <property type="entry name" value="DPP6 N-terminal domain-like"/>
    <property type="match status" value="1"/>
</dbReference>
<dbReference type="Proteomes" id="UP000001064">
    <property type="component" value="Unassembled WGS sequence"/>
</dbReference>
<reference evidence="3" key="1">
    <citation type="journal article" date="2011" name="Genome Biol.">
        <title>Comparative genomics of the social amoebae Dictyostelium discoideum and Dictyostelium purpureum.</title>
        <authorList>
            <consortium name="US DOE Joint Genome Institute (JGI-PGF)"/>
            <person name="Sucgang R."/>
            <person name="Kuo A."/>
            <person name="Tian X."/>
            <person name="Salerno W."/>
            <person name="Parikh A."/>
            <person name="Feasley C.L."/>
            <person name="Dalin E."/>
            <person name="Tu H."/>
            <person name="Huang E."/>
            <person name="Barry K."/>
            <person name="Lindquist E."/>
            <person name="Shapiro H."/>
            <person name="Bruce D."/>
            <person name="Schmutz J."/>
            <person name="Salamov A."/>
            <person name="Fey P."/>
            <person name="Gaudet P."/>
            <person name="Anjard C."/>
            <person name="Babu M.M."/>
            <person name="Basu S."/>
            <person name="Bushmanova Y."/>
            <person name="van der Wel H."/>
            <person name="Katoh-Kurasawa M."/>
            <person name="Dinh C."/>
            <person name="Coutinho P.M."/>
            <person name="Saito T."/>
            <person name="Elias M."/>
            <person name="Schaap P."/>
            <person name="Kay R.R."/>
            <person name="Henrissat B."/>
            <person name="Eichinger L."/>
            <person name="Rivero F."/>
            <person name="Putnam N.H."/>
            <person name="West C.M."/>
            <person name="Loomis W.F."/>
            <person name="Chisholm R.L."/>
            <person name="Shaulsky G."/>
            <person name="Strassmann J.E."/>
            <person name="Queller D.C."/>
            <person name="Kuspa A."/>
            <person name="Grigoriev I.V."/>
        </authorList>
    </citation>
    <scope>NUCLEOTIDE SEQUENCE [LARGE SCALE GENOMIC DNA]</scope>
    <source>
        <strain evidence="3">QSDP1</strain>
    </source>
</reference>
<evidence type="ECO:0000256" key="1">
    <source>
        <dbReference type="SAM" id="SignalP"/>
    </source>
</evidence>
<feature type="signal peptide" evidence="1">
    <location>
        <begin position="1"/>
        <end position="20"/>
    </location>
</feature>
<gene>
    <name evidence="2" type="ORF">DICPUDRAFT_147258</name>
</gene>
<dbReference type="RefSeq" id="XP_003283543.1">
    <property type="nucleotide sequence ID" value="XM_003283495.1"/>
</dbReference>
<dbReference type="EMBL" id="GL870949">
    <property type="protein sequence ID" value="EGC39914.1"/>
    <property type="molecule type" value="Genomic_DNA"/>
</dbReference>
<dbReference type="GeneID" id="10509478"/>
<name>F0Z821_DICPU</name>
<keyword evidence="3" id="KW-1185">Reference proteome</keyword>
<dbReference type="KEGG" id="dpp:DICPUDRAFT_147258"/>
<sequence>MKLVLSLLLLFSTIINYCVGVIITPSTPGGIDTDQINVAPIASVYGSVSYNRASNGIQLIVTICEALKNNLNAEYYPLMILNSTAYFARQLNSNALNLAIVTSQGIHPLEIQPNLMKLGVAGNIQSEISYDDTIGEAGSFIFADKNGNIVIYDIFKDVVKSIDFLTAIEFNTPPYYNYNSKLYYISTFDSSSSQSILVANFEDYSTNFYSVANLNLPHSIDSIYTSGYNNQIVLFGSNNEDQKSYLYLMNPNNGSYKFLGSKDFNTTMITGLNSQYVLFENQEGTLTELLNLQTLTSQNYKNTCFDIHYLNIFLTSIIPKDIFTN</sequence>
<dbReference type="AlphaFoldDB" id="F0Z821"/>
<evidence type="ECO:0000313" key="3">
    <source>
        <dbReference type="Proteomes" id="UP000001064"/>
    </source>
</evidence>
<proteinExistence type="predicted"/>
<organism evidence="2 3">
    <name type="scientific">Dictyostelium purpureum</name>
    <name type="common">Slime mold</name>
    <dbReference type="NCBI Taxonomy" id="5786"/>
    <lineage>
        <taxon>Eukaryota</taxon>
        <taxon>Amoebozoa</taxon>
        <taxon>Evosea</taxon>
        <taxon>Eumycetozoa</taxon>
        <taxon>Dictyostelia</taxon>
        <taxon>Dictyosteliales</taxon>
        <taxon>Dictyosteliaceae</taxon>
        <taxon>Dictyostelium</taxon>
    </lineage>
</organism>
<feature type="chain" id="PRO_5003263410" evidence="1">
    <location>
        <begin position="21"/>
        <end position="325"/>
    </location>
</feature>